<keyword evidence="4" id="KW-0812">Transmembrane</keyword>
<evidence type="ECO:0000256" key="2">
    <source>
        <dbReference type="ARBA" id="ARBA00022679"/>
    </source>
</evidence>
<dbReference type="AlphaFoldDB" id="A0A2G1DL76"/>
<gene>
    <name evidence="6" type="ORF">AMOL_1009</name>
    <name evidence="7" type="ORF">CPU12_00165</name>
</gene>
<dbReference type="PANTHER" id="PTHR13610">
    <property type="entry name" value="METHYLTRANSFERASE DOMAIN-CONTAINING PROTEIN"/>
    <property type="match status" value="1"/>
</dbReference>
<keyword evidence="1 6" id="KW-0489">Methyltransferase</keyword>
<keyword evidence="4" id="KW-1133">Transmembrane helix</keyword>
<dbReference type="InterPro" id="IPR007848">
    <property type="entry name" value="Small_mtfrase_dom"/>
</dbReference>
<evidence type="ECO:0000313" key="9">
    <source>
        <dbReference type="Proteomes" id="UP000262712"/>
    </source>
</evidence>
<feature type="transmembrane region" description="Helical" evidence="4">
    <location>
        <begin position="75"/>
        <end position="94"/>
    </location>
</feature>
<dbReference type="Pfam" id="PF05175">
    <property type="entry name" value="MTS"/>
    <property type="match status" value="1"/>
</dbReference>
<dbReference type="CDD" id="cd02440">
    <property type="entry name" value="AdoMet_MTases"/>
    <property type="match status" value="1"/>
</dbReference>
<dbReference type="Gene3D" id="3.40.50.150">
    <property type="entry name" value="Vaccinia Virus protein VP39"/>
    <property type="match status" value="1"/>
</dbReference>
<dbReference type="InterPro" id="IPR026170">
    <property type="entry name" value="FAM173A/B"/>
</dbReference>
<dbReference type="KEGG" id="amol:AMOL_1009"/>
<reference evidence="6 9" key="2">
    <citation type="submission" date="2018-08" db="EMBL/GenBank/DDBJ databases">
        <title>Complete genome of the Arcobacter molluscorum type strain LMG 25693.</title>
        <authorList>
            <person name="Miller W.G."/>
            <person name="Yee E."/>
            <person name="Bono J.L."/>
        </authorList>
    </citation>
    <scope>NUCLEOTIDE SEQUENCE [LARGE SCALE GENOMIC DNA]</scope>
    <source>
        <strain evidence="6 9">CECT 7696</strain>
    </source>
</reference>
<accession>A0A2G1DL76</accession>
<dbReference type="PANTHER" id="PTHR13610:SF9">
    <property type="entry name" value="FI06469P"/>
    <property type="match status" value="1"/>
</dbReference>
<evidence type="ECO:0000313" key="6">
    <source>
        <dbReference type="EMBL" id="AXX91998.1"/>
    </source>
</evidence>
<keyword evidence="4" id="KW-0472">Membrane</keyword>
<evidence type="ECO:0000313" key="8">
    <source>
        <dbReference type="Proteomes" id="UP000221222"/>
    </source>
</evidence>
<evidence type="ECO:0000313" key="7">
    <source>
        <dbReference type="EMBL" id="PHO19231.1"/>
    </source>
</evidence>
<proteinExistence type="predicted"/>
<organism evidence="7 8">
    <name type="scientific">Malaciobacter molluscorum LMG 25693</name>
    <dbReference type="NCBI Taxonomy" id="870501"/>
    <lineage>
        <taxon>Bacteria</taxon>
        <taxon>Pseudomonadati</taxon>
        <taxon>Campylobacterota</taxon>
        <taxon>Epsilonproteobacteria</taxon>
        <taxon>Campylobacterales</taxon>
        <taxon>Arcobacteraceae</taxon>
        <taxon>Malaciobacter</taxon>
    </lineage>
</organism>
<dbReference type="Proteomes" id="UP000221222">
    <property type="component" value="Unassembled WGS sequence"/>
</dbReference>
<evidence type="ECO:0000259" key="5">
    <source>
        <dbReference type="Pfam" id="PF05175"/>
    </source>
</evidence>
<dbReference type="InterPro" id="IPR029063">
    <property type="entry name" value="SAM-dependent_MTases_sf"/>
</dbReference>
<dbReference type="SUPFAM" id="SSF53335">
    <property type="entry name" value="S-adenosyl-L-methionine-dependent methyltransferases"/>
    <property type="match status" value="1"/>
</dbReference>
<dbReference type="GO" id="GO:0016279">
    <property type="term" value="F:protein-lysine N-methyltransferase activity"/>
    <property type="evidence" value="ECO:0007669"/>
    <property type="project" value="InterPro"/>
</dbReference>
<evidence type="ECO:0000256" key="3">
    <source>
        <dbReference type="ARBA" id="ARBA00022691"/>
    </source>
</evidence>
<name>A0A2G1DL76_9BACT</name>
<evidence type="ECO:0000256" key="4">
    <source>
        <dbReference type="SAM" id="Phobius"/>
    </source>
</evidence>
<keyword evidence="8" id="KW-1185">Reference proteome</keyword>
<dbReference type="EMBL" id="NXFY01000001">
    <property type="protein sequence ID" value="PHO19231.1"/>
    <property type="molecule type" value="Genomic_DNA"/>
</dbReference>
<dbReference type="RefSeq" id="WP_099341048.1">
    <property type="nucleotide sequence ID" value="NZ_CP032098.1"/>
</dbReference>
<feature type="transmembrane region" description="Helical" evidence="4">
    <location>
        <begin position="6"/>
        <end position="26"/>
    </location>
</feature>
<reference evidence="7 8" key="1">
    <citation type="submission" date="2017-09" db="EMBL/GenBank/DDBJ databases">
        <title>Arcobacter canalis sp. nov., a new species isolated from a water canal contaminated with urban sewage.</title>
        <authorList>
            <person name="Perez-Cataluna A."/>
            <person name="Salas-Masso N."/>
            <person name="Figueras M.J."/>
        </authorList>
    </citation>
    <scope>NUCLEOTIDE SEQUENCE [LARGE SCALE GENOMIC DNA]</scope>
    <source>
        <strain evidence="7 8">F98-3</strain>
    </source>
</reference>
<keyword evidence="2" id="KW-0808">Transferase</keyword>
<protein>
    <submittedName>
        <fullName evidence="6">Methyltransferase</fullName>
    </submittedName>
</protein>
<keyword evidence="3" id="KW-0949">S-adenosyl-L-methionine</keyword>
<sequence length="172" mass="19995">MFEYYLLLTLLIIILFIVISSLRIGISPMPTSKSVKNIIVPMLQNSQKDTIIDLGSGFGTLAIFLAVNFPNKKVIGYELSFFAFLVSLILKYILRIKNLYFYKKDFLKQDLKNCDLICYLYPKGMKKLENKLFEDQINTTIISNTFAFRNIKPKKIIKDKSFINTTIYVYKT</sequence>
<dbReference type="GO" id="GO:0032259">
    <property type="term" value="P:methylation"/>
    <property type="evidence" value="ECO:0007669"/>
    <property type="project" value="UniProtKB-KW"/>
</dbReference>
<dbReference type="Proteomes" id="UP000262712">
    <property type="component" value="Chromosome"/>
</dbReference>
<dbReference type="EMBL" id="CP032098">
    <property type="protein sequence ID" value="AXX91998.1"/>
    <property type="molecule type" value="Genomic_DNA"/>
</dbReference>
<evidence type="ECO:0000256" key="1">
    <source>
        <dbReference type="ARBA" id="ARBA00022603"/>
    </source>
</evidence>
<feature type="domain" description="Methyltransferase small" evidence="5">
    <location>
        <begin position="37"/>
        <end position="87"/>
    </location>
</feature>